<sequence>MGRRCLRERTMLRVTFEDGSVIEYRDGEVVEIESHPPRDTPAAGWVRTREYPPEYRRATPLSINVLTVGKRVHTGGGFVKVTSIERV</sequence>
<accession>A0A317E8H2</accession>
<dbReference type="EMBL" id="QGLF01000001">
    <property type="protein sequence ID" value="PWR23011.1"/>
    <property type="molecule type" value="Genomic_DNA"/>
</dbReference>
<reference evidence="2" key="1">
    <citation type="submission" date="2018-05" db="EMBL/GenBank/DDBJ databases">
        <title>Zavarzinia sp. HR-AS.</title>
        <authorList>
            <person name="Lee Y."/>
            <person name="Jeon C.O."/>
        </authorList>
    </citation>
    <scope>NUCLEOTIDE SEQUENCE [LARGE SCALE GENOMIC DNA]</scope>
    <source>
        <strain evidence="2">DSM 1231</strain>
    </source>
</reference>
<keyword evidence="2" id="KW-1185">Reference proteome</keyword>
<name>A0A317E8H2_9PROT</name>
<evidence type="ECO:0000313" key="2">
    <source>
        <dbReference type="Proteomes" id="UP000246077"/>
    </source>
</evidence>
<dbReference type="AlphaFoldDB" id="A0A317E8H2"/>
<comment type="caution">
    <text evidence="1">The sequence shown here is derived from an EMBL/GenBank/DDBJ whole genome shotgun (WGS) entry which is preliminary data.</text>
</comment>
<organism evidence="1 2">
    <name type="scientific">Zavarzinia compransoris</name>
    <dbReference type="NCBI Taxonomy" id="1264899"/>
    <lineage>
        <taxon>Bacteria</taxon>
        <taxon>Pseudomonadati</taxon>
        <taxon>Pseudomonadota</taxon>
        <taxon>Alphaproteobacteria</taxon>
        <taxon>Rhodospirillales</taxon>
        <taxon>Zavarziniaceae</taxon>
        <taxon>Zavarzinia</taxon>
    </lineage>
</organism>
<dbReference type="Proteomes" id="UP000246077">
    <property type="component" value="Unassembled WGS sequence"/>
</dbReference>
<evidence type="ECO:0000313" key="1">
    <source>
        <dbReference type="EMBL" id="PWR23011.1"/>
    </source>
</evidence>
<gene>
    <name evidence="1" type="ORF">DKG75_00065</name>
</gene>
<protein>
    <submittedName>
        <fullName evidence="1">Uncharacterized protein</fullName>
    </submittedName>
</protein>
<proteinExistence type="predicted"/>